<comment type="caution">
    <text evidence="3">The sequence shown here is derived from an EMBL/GenBank/DDBJ whole genome shotgun (WGS) entry which is preliminary data.</text>
</comment>
<dbReference type="PANTHER" id="PTHR42924:SF3">
    <property type="entry name" value="POLYMERASE_HISTIDINOL PHOSPHATASE N-TERMINAL DOMAIN-CONTAINING PROTEIN"/>
    <property type="match status" value="1"/>
</dbReference>
<dbReference type="Gene3D" id="3.20.20.140">
    <property type="entry name" value="Metal-dependent hydrolases"/>
    <property type="match status" value="2"/>
</dbReference>
<sequence>MSRVTVRIDPHVHSEASYDGHEPVELILEHAADIGLDAVVITDHDTTTGSVRAAEIAADYGLIGIPGVEVSTAHGHLLAIGVDRVPPRRLSYAETIAWVHDHGGIAVVPHPFQRSRHGVRRRHLPIPDLDAATRVVGSGTRATTSRDDGDDGSGRPDHVGGGRPDHVGGGRPDHVDEVDAVEVFNAWLFTGYHNRRARRFAKKHGYPGVAASDAHTLNYVGRAFTELTIEGREHVDDVTADDVLAAIRDGPTTVSGKRAPIPMAARHYVVAAIRKSGYYARTGTRRGTRGVLRGSREARSIARVGIAQGLRRIRRTLSWIR</sequence>
<evidence type="ECO:0000259" key="2">
    <source>
        <dbReference type="SMART" id="SM00481"/>
    </source>
</evidence>
<dbReference type="InterPro" id="IPR003141">
    <property type="entry name" value="Pol/His_phosphatase_N"/>
</dbReference>
<accession>A0A8T4GIX6</accession>
<feature type="region of interest" description="Disordered" evidence="1">
    <location>
        <begin position="134"/>
        <end position="172"/>
    </location>
</feature>
<dbReference type="InterPro" id="IPR052018">
    <property type="entry name" value="PHP_domain"/>
</dbReference>
<evidence type="ECO:0000313" key="3">
    <source>
        <dbReference type="EMBL" id="MBP1923550.1"/>
    </source>
</evidence>
<protein>
    <submittedName>
        <fullName evidence="3">Putative metal-dependent phosphoesterase TrpH</fullName>
    </submittedName>
</protein>
<evidence type="ECO:0000256" key="1">
    <source>
        <dbReference type="SAM" id="MobiDB-lite"/>
    </source>
</evidence>
<dbReference type="Pfam" id="PF02811">
    <property type="entry name" value="PHP"/>
    <property type="match status" value="1"/>
</dbReference>
<dbReference type="NCBIfam" id="NF038032">
    <property type="entry name" value="CehA_McbA_metalo"/>
    <property type="match status" value="1"/>
</dbReference>
<reference evidence="3" key="1">
    <citation type="submission" date="2021-03" db="EMBL/GenBank/DDBJ databases">
        <title>Genomic Encyclopedia of Type Strains, Phase IV (KMG-IV): sequencing the most valuable type-strain genomes for metagenomic binning, comparative biology and taxonomic classification.</title>
        <authorList>
            <person name="Goeker M."/>
        </authorList>
    </citation>
    <scope>NUCLEOTIDE SEQUENCE</scope>
    <source>
        <strain evidence="3">DSM 23564</strain>
    </source>
</reference>
<dbReference type="PANTHER" id="PTHR42924">
    <property type="entry name" value="EXONUCLEASE"/>
    <property type="match status" value="1"/>
</dbReference>
<organism evidence="3 4">
    <name type="scientific">Halorubrum alkaliphilum</name>
    <dbReference type="NCBI Taxonomy" id="261290"/>
    <lineage>
        <taxon>Archaea</taxon>
        <taxon>Methanobacteriati</taxon>
        <taxon>Methanobacteriota</taxon>
        <taxon>Stenosarchaea group</taxon>
        <taxon>Halobacteria</taxon>
        <taxon>Halobacteriales</taxon>
        <taxon>Haloferacaceae</taxon>
        <taxon>Halorubrum</taxon>
    </lineage>
</organism>
<feature type="compositionally biased region" description="Basic and acidic residues" evidence="1">
    <location>
        <begin position="144"/>
        <end position="172"/>
    </location>
</feature>
<gene>
    <name evidence="3" type="ORF">J2751_002593</name>
</gene>
<dbReference type="InterPro" id="IPR004013">
    <property type="entry name" value="PHP_dom"/>
</dbReference>
<dbReference type="GO" id="GO:0004534">
    <property type="term" value="F:5'-3' RNA exonuclease activity"/>
    <property type="evidence" value="ECO:0007669"/>
    <property type="project" value="TreeGrafter"/>
</dbReference>
<dbReference type="GO" id="GO:0035312">
    <property type="term" value="F:5'-3' DNA exonuclease activity"/>
    <property type="evidence" value="ECO:0007669"/>
    <property type="project" value="TreeGrafter"/>
</dbReference>
<dbReference type="Proteomes" id="UP000823588">
    <property type="component" value="Unassembled WGS sequence"/>
</dbReference>
<dbReference type="SUPFAM" id="SSF89550">
    <property type="entry name" value="PHP domain-like"/>
    <property type="match status" value="2"/>
</dbReference>
<dbReference type="AlphaFoldDB" id="A0A8T4GIX6"/>
<dbReference type="CDD" id="cd07432">
    <property type="entry name" value="PHP_HisPPase"/>
    <property type="match status" value="1"/>
</dbReference>
<dbReference type="InterPro" id="IPR016195">
    <property type="entry name" value="Pol/histidinol_Pase-like"/>
</dbReference>
<dbReference type="EMBL" id="JAGGKQ010000024">
    <property type="protein sequence ID" value="MBP1923550.1"/>
    <property type="molecule type" value="Genomic_DNA"/>
</dbReference>
<keyword evidence="4" id="KW-1185">Reference proteome</keyword>
<proteinExistence type="predicted"/>
<dbReference type="OrthoDB" id="50465at2157"/>
<dbReference type="RefSeq" id="WP_209486502.1">
    <property type="nucleotide sequence ID" value="NZ_JAGGKQ010000024.1"/>
</dbReference>
<dbReference type="Pfam" id="PF13263">
    <property type="entry name" value="PHP_C"/>
    <property type="match status" value="1"/>
</dbReference>
<dbReference type="SMART" id="SM00481">
    <property type="entry name" value="POLIIIAc"/>
    <property type="match status" value="1"/>
</dbReference>
<name>A0A8T4GIX6_9EURY</name>
<feature type="domain" description="Polymerase/histidinol phosphatase N-terminal" evidence="2">
    <location>
        <begin position="8"/>
        <end position="74"/>
    </location>
</feature>
<evidence type="ECO:0000313" key="4">
    <source>
        <dbReference type="Proteomes" id="UP000823588"/>
    </source>
</evidence>